<sequence>MGDWNPDSYLKFEKERTQPVKDLAARIEIEEPSRILDIGCGPGNSTKELKIKWPKAYIIGLDNSPNMIEKAKANLPDIEWVPADASTDLTHLGKFDIVFSNAAIQWIPNHESLLRKLFFMLNAKGVLAIQIPNVSEMAINKALKTTVSNKKWEKYLESAKQQIFYYSPQFYYDILCKLTPVVYLWRTNYYHVMSSHRNIIDWYKSTGMRPYLDELPNDNLRAEFANDVLKIVEKEYEVQKDGNILFPFTRIFFTAYNLK</sequence>
<name>A0A348AF52_9FIRM</name>
<proteinExistence type="predicted"/>
<dbReference type="EMBL" id="AP018449">
    <property type="protein sequence ID" value="BBB89700.1"/>
    <property type="molecule type" value="Genomic_DNA"/>
</dbReference>
<reference evidence="1 2" key="1">
    <citation type="journal article" date="2018" name="Int. J. Syst. Evol. Microbiol.">
        <title>Methylomusa anaerophila gen. nov., sp. nov., an anaerobic methanol-utilizing bacterium isolated from a microbial fuel cell.</title>
        <authorList>
            <person name="Amano N."/>
            <person name="Yamamuro A."/>
            <person name="Miyahara M."/>
            <person name="Kouzuma A."/>
            <person name="Abe T."/>
            <person name="Watanabe K."/>
        </authorList>
    </citation>
    <scope>NUCLEOTIDE SEQUENCE [LARGE SCALE GENOMIC DNA]</scope>
    <source>
        <strain evidence="1 2">MMFC1</strain>
    </source>
</reference>
<evidence type="ECO:0000313" key="2">
    <source>
        <dbReference type="Proteomes" id="UP000276437"/>
    </source>
</evidence>
<protein>
    <submittedName>
        <fullName evidence="1">Trans-aconitate 2-methyltransferase</fullName>
        <ecNumber evidence="1">2.1.1.144</ecNumber>
    </submittedName>
</protein>
<dbReference type="InterPro" id="IPR029063">
    <property type="entry name" value="SAM-dependent_MTases_sf"/>
</dbReference>
<dbReference type="SUPFAM" id="SSF53335">
    <property type="entry name" value="S-adenosyl-L-methionine-dependent methyltransferases"/>
    <property type="match status" value="1"/>
</dbReference>
<dbReference type="Proteomes" id="UP000276437">
    <property type="component" value="Chromosome"/>
</dbReference>
<accession>A0A348AF52</accession>
<dbReference type="KEGG" id="mana:MAMMFC1_00333"/>
<dbReference type="EC" id="2.1.1.144" evidence="1"/>
<dbReference type="Gene3D" id="1.10.150.290">
    <property type="entry name" value="S-adenosyl-L-methionine-dependent methyltransferases"/>
    <property type="match status" value="1"/>
</dbReference>
<dbReference type="PANTHER" id="PTHR43861">
    <property type="entry name" value="TRANS-ACONITATE 2-METHYLTRANSFERASE-RELATED"/>
    <property type="match status" value="1"/>
</dbReference>
<dbReference type="PANTHER" id="PTHR43861:SF1">
    <property type="entry name" value="TRANS-ACONITATE 2-METHYLTRANSFERASE"/>
    <property type="match status" value="1"/>
</dbReference>
<dbReference type="GO" id="GO:0032259">
    <property type="term" value="P:methylation"/>
    <property type="evidence" value="ECO:0007669"/>
    <property type="project" value="UniProtKB-KW"/>
</dbReference>
<dbReference type="OrthoDB" id="9772751at2"/>
<dbReference type="CDD" id="cd02440">
    <property type="entry name" value="AdoMet_MTases"/>
    <property type="match status" value="1"/>
</dbReference>
<gene>
    <name evidence="1" type="primary">tam</name>
    <name evidence="1" type="ORF">MAMMFC1_00333</name>
</gene>
<dbReference type="InterPro" id="IPR023149">
    <property type="entry name" value="Trans_acon_MeTrfase_C"/>
</dbReference>
<dbReference type="AlphaFoldDB" id="A0A348AF52"/>
<keyword evidence="1" id="KW-0808">Transferase</keyword>
<evidence type="ECO:0000313" key="1">
    <source>
        <dbReference type="EMBL" id="BBB89700.1"/>
    </source>
</evidence>
<keyword evidence="1" id="KW-0489">Methyltransferase</keyword>
<keyword evidence="2" id="KW-1185">Reference proteome</keyword>
<organism evidence="1 2">
    <name type="scientific">Methylomusa anaerophila</name>
    <dbReference type="NCBI Taxonomy" id="1930071"/>
    <lineage>
        <taxon>Bacteria</taxon>
        <taxon>Bacillati</taxon>
        <taxon>Bacillota</taxon>
        <taxon>Negativicutes</taxon>
        <taxon>Selenomonadales</taxon>
        <taxon>Sporomusaceae</taxon>
        <taxon>Methylomusa</taxon>
    </lineage>
</organism>
<dbReference type="GO" id="GO:0030798">
    <property type="term" value="F:trans-aconitate 2-methyltransferase activity"/>
    <property type="evidence" value="ECO:0007669"/>
    <property type="project" value="UniProtKB-EC"/>
</dbReference>
<dbReference type="Gene3D" id="3.40.50.150">
    <property type="entry name" value="Vaccinia Virus protein VP39"/>
    <property type="match status" value="1"/>
</dbReference>
<dbReference type="Pfam" id="PF13489">
    <property type="entry name" value="Methyltransf_23"/>
    <property type="match status" value="1"/>
</dbReference>
<dbReference type="RefSeq" id="WP_158618601.1">
    <property type="nucleotide sequence ID" value="NZ_AP018449.1"/>
</dbReference>